<gene>
    <name evidence="4" type="ORF">CFP56_028021</name>
</gene>
<keyword evidence="5" id="KW-1185">Reference proteome</keyword>
<evidence type="ECO:0000256" key="2">
    <source>
        <dbReference type="ARBA" id="ARBA00022597"/>
    </source>
</evidence>
<protein>
    <submittedName>
        <fullName evidence="4">Sugar transporter erd6-like 5</fullName>
    </submittedName>
</protein>
<keyword evidence="2" id="KW-0813">Transport</keyword>
<dbReference type="GO" id="GO:0022857">
    <property type="term" value="F:transmembrane transporter activity"/>
    <property type="evidence" value="ECO:0007669"/>
    <property type="project" value="TreeGrafter"/>
</dbReference>
<keyword evidence="3" id="KW-0812">Transmembrane</keyword>
<dbReference type="Proteomes" id="UP000237347">
    <property type="component" value="Unassembled WGS sequence"/>
</dbReference>
<name>A0AAW0JVD1_QUESU</name>
<dbReference type="AlphaFoldDB" id="A0AAW0JVD1"/>
<dbReference type="PANTHER" id="PTHR48021">
    <property type="match status" value="1"/>
</dbReference>
<dbReference type="EMBL" id="PKMF04000457">
    <property type="protein sequence ID" value="KAK7830722.1"/>
    <property type="molecule type" value="Genomic_DNA"/>
</dbReference>
<feature type="non-terminal residue" evidence="4">
    <location>
        <position position="83"/>
    </location>
</feature>
<evidence type="ECO:0000256" key="3">
    <source>
        <dbReference type="SAM" id="Phobius"/>
    </source>
</evidence>
<keyword evidence="3" id="KW-0472">Membrane</keyword>
<accession>A0AAW0JVD1</accession>
<dbReference type="GO" id="GO:0016020">
    <property type="term" value="C:membrane"/>
    <property type="evidence" value="ECO:0007669"/>
    <property type="project" value="TreeGrafter"/>
</dbReference>
<reference evidence="4 5" key="1">
    <citation type="journal article" date="2018" name="Sci. Data">
        <title>The draft genome sequence of cork oak.</title>
        <authorList>
            <person name="Ramos A.M."/>
            <person name="Usie A."/>
            <person name="Barbosa P."/>
            <person name="Barros P.M."/>
            <person name="Capote T."/>
            <person name="Chaves I."/>
            <person name="Simoes F."/>
            <person name="Abreu I."/>
            <person name="Carrasquinho I."/>
            <person name="Faro C."/>
            <person name="Guimaraes J.B."/>
            <person name="Mendonca D."/>
            <person name="Nobrega F."/>
            <person name="Rodrigues L."/>
            <person name="Saibo N.J.M."/>
            <person name="Varela M.C."/>
            <person name="Egas C."/>
            <person name="Matos J."/>
            <person name="Miguel C.M."/>
            <person name="Oliveira M.M."/>
            <person name="Ricardo C.P."/>
            <person name="Goncalves S."/>
        </authorList>
    </citation>
    <scope>NUCLEOTIDE SEQUENCE [LARGE SCALE GENOMIC DNA]</scope>
    <source>
        <strain evidence="5">cv. HL8</strain>
    </source>
</reference>
<evidence type="ECO:0000256" key="1">
    <source>
        <dbReference type="ARBA" id="ARBA00010992"/>
    </source>
</evidence>
<organism evidence="4 5">
    <name type="scientific">Quercus suber</name>
    <name type="common">Cork oak</name>
    <dbReference type="NCBI Taxonomy" id="58331"/>
    <lineage>
        <taxon>Eukaryota</taxon>
        <taxon>Viridiplantae</taxon>
        <taxon>Streptophyta</taxon>
        <taxon>Embryophyta</taxon>
        <taxon>Tracheophyta</taxon>
        <taxon>Spermatophyta</taxon>
        <taxon>Magnoliopsida</taxon>
        <taxon>eudicotyledons</taxon>
        <taxon>Gunneridae</taxon>
        <taxon>Pentapetalae</taxon>
        <taxon>rosids</taxon>
        <taxon>fabids</taxon>
        <taxon>Fagales</taxon>
        <taxon>Fagaceae</taxon>
        <taxon>Quercus</taxon>
    </lineage>
</organism>
<feature type="transmembrane region" description="Helical" evidence="3">
    <location>
        <begin position="36"/>
        <end position="57"/>
    </location>
</feature>
<keyword evidence="2" id="KW-0762">Sugar transport</keyword>
<evidence type="ECO:0000313" key="4">
    <source>
        <dbReference type="EMBL" id="KAK7830722.1"/>
    </source>
</evidence>
<dbReference type="PANTHER" id="PTHR48021:SF25">
    <property type="entry name" value="SUGAR TRANSPORTER ERD6-LIKE 5"/>
    <property type="match status" value="1"/>
</dbReference>
<dbReference type="SUPFAM" id="SSF103473">
    <property type="entry name" value="MFS general substrate transporter"/>
    <property type="match status" value="1"/>
</dbReference>
<comment type="similarity">
    <text evidence="1">Belongs to the major facilitator superfamily. Sugar transporter (TC 2.A.1.1) family.</text>
</comment>
<comment type="caution">
    <text evidence="4">The sequence shown here is derived from an EMBL/GenBank/DDBJ whole genome shotgun (WGS) entry which is preliminary data.</text>
</comment>
<sequence length="83" mass="9135">MIGAIVSGQIADYIGRRVGAWWLDLGRLLVGCGMGLLSYVLMTCCGVSLTYLIGAFVNWRTLALIGKLPCSCPELYHVEYNFM</sequence>
<evidence type="ECO:0000313" key="5">
    <source>
        <dbReference type="Proteomes" id="UP000237347"/>
    </source>
</evidence>
<proteinExistence type="inferred from homology"/>
<keyword evidence="3" id="KW-1133">Transmembrane helix</keyword>
<dbReference type="InterPro" id="IPR050549">
    <property type="entry name" value="MFS_Trehalose_Transporter"/>
</dbReference>
<dbReference type="InterPro" id="IPR036259">
    <property type="entry name" value="MFS_trans_sf"/>
</dbReference>